<evidence type="ECO:0000259" key="9">
    <source>
        <dbReference type="Pfam" id="PF25973"/>
    </source>
</evidence>
<dbReference type="NCBIfam" id="TIGR01730">
    <property type="entry name" value="RND_mfp"/>
    <property type="match status" value="1"/>
</dbReference>
<dbReference type="InterPro" id="IPR058649">
    <property type="entry name" value="CzcB_C"/>
</dbReference>
<dbReference type="Pfam" id="PF25975">
    <property type="entry name" value="CzcB_C"/>
    <property type="match status" value="1"/>
</dbReference>
<dbReference type="InterPro" id="IPR058647">
    <property type="entry name" value="BSH_CzcB-like"/>
</dbReference>
<feature type="region of interest" description="Disordered" evidence="5">
    <location>
        <begin position="38"/>
        <end position="77"/>
    </location>
</feature>
<keyword evidence="6" id="KW-1133">Transmembrane helix</keyword>
<dbReference type="GO" id="GO:0015679">
    <property type="term" value="P:plasma membrane copper ion transport"/>
    <property type="evidence" value="ECO:0007669"/>
    <property type="project" value="TreeGrafter"/>
</dbReference>
<gene>
    <name evidence="11" type="ORF">C7440_3837</name>
</gene>
<evidence type="ECO:0000259" key="10">
    <source>
        <dbReference type="Pfam" id="PF25975"/>
    </source>
</evidence>
<dbReference type="InterPro" id="IPR058648">
    <property type="entry name" value="HH_CzcB-like"/>
</dbReference>
<dbReference type="InterPro" id="IPR058792">
    <property type="entry name" value="Beta-barrel_RND_2"/>
</dbReference>
<keyword evidence="2" id="KW-0813">Transport</keyword>
<dbReference type="GO" id="GO:0060003">
    <property type="term" value="P:copper ion export"/>
    <property type="evidence" value="ECO:0007669"/>
    <property type="project" value="TreeGrafter"/>
</dbReference>
<dbReference type="GO" id="GO:0022857">
    <property type="term" value="F:transmembrane transporter activity"/>
    <property type="evidence" value="ECO:0007669"/>
    <property type="project" value="InterPro"/>
</dbReference>
<keyword evidence="6" id="KW-0812">Transmembrane</keyword>
<evidence type="ECO:0000256" key="5">
    <source>
        <dbReference type="SAM" id="MobiDB-lite"/>
    </source>
</evidence>
<dbReference type="RefSeq" id="WP_116519591.1">
    <property type="nucleotide sequence ID" value="NZ_JACCEX010000009.1"/>
</dbReference>
<comment type="caution">
    <text evidence="11">The sequence shown here is derived from an EMBL/GenBank/DDBJ whole genome shotgun (WGS) entry which is preliminary data.</text>
</comment>
<dbReference type="AlphaFoldDB" id="A0A2U1CH39"/>
<evidence type="ECO:0000256" key="1">
    <source>
        <dbReference type="ARBA" id="ARBA00009477"/>
    </source>
</evidence>
<evidence type="ECO:0000256" key="2">
    <source>
        <dbReference type="ARBA" id="ARBA00022448"/>
    </source>
</evidence>
<feature type="domain" description="CzcB-like alpha-helical hairpin" evidence="7">
    <location>
        <begin position="159"/>
        <end position="218"/>
    </location>
</feature>
<evidence type="ECO:0000313" key="11">
    <source>
        <dbReference type="EMBL" id="PVY60238.1"/>
    </source>
</evidence>
<feature type="domain" description="CzcB-like C-terminal circularly permuted SH3-like" evidence="10">
    <location>
        <begin position="349"/>
        <end position="409"/>
    </location>
</feature>
<dbReference type="GO" id="GO:0016020">
    <property type="term" value="C:membrane"/>
    <property type="evidence" value="ECO:0007669"/>
    <property type="project" value="InterPro"/>
</dbReference>
<dbReference type="Proteomes" id="UP000246145">
    <property type="component" value="Unassembled WGS sequence"/>
</dbReference>
<dbReference type="InterPro" id="IPR006143">
    <property type="entry name" value="RND_pump_MFP"/>
</dbReference>
<keyword evidence="4" id="KW-0175">Coiled coil</keyword>
<dbReference type="GO" id="GO:0046914">
    <property type="term" value="F:transition metal ion binding"/>
    <property type="evidence" value="ECO:0007669"/>
    <property type="project" value="TreeGrafter"/>
</dbReference>
<evidence type="ECO:0000256" key="6">
    <source>
        <dbReference type="SAM" id="Phobius"/>
    </source>
</evidence>
<organism evidence="11 12">
    <name type="scientific">Pusillimonas noertemannii</name>
    <dbReference type="NCBI Taxonomy" id="305977"/>
    <lineage>
        <taxon>Bacteria</taxon>
        <taxon>Pseudomonadati</taxon>
        <taxon>Pseudomonadota</taxon>
        <taxon>Betaproteobacteria</taxon>
        <taxon>Burkholderiales</taxon>
        <taxon>Alcaligenaceae</taxon>
        <taxon>Pusillimonas</taxon>
    </lineage>
</organism>
<dbReference type="OrthoDB" id="9768185at2"/>
<feature type="transmembrane region" description="Helical" evidence="6">
    <location>
        <begin position="16"/>
        <end position="34"/>
    </location>
</feature>
<dbReference type="InterPro" id="IPR051909">
    <property type="entry name" value="MFP_Cation_Efflux"/>
</dbReference>
<dbReference type="Gene3D" id="2.40.50.100">
    <property type="match status" value="1"/>
</dbReference>
<reference evidence="11 12" key="1">
    <citation type="submission" date="2018-04" db="EMBL/GenBank/DDBJ databases">
        <title>Genomic Encyclopedia of Type Strains, Phase IV (KMG-IV): sequencing the most valuable type-strain genomes for metagenomic binning, comparative biology and taxonomic classification.</title>
        <authorList>
            <person name="Goeker M."/>
        </authorList>
    </citation>
    <scope>NUCLEOTIDE SEQUENCE [LARGE SCALE GENOMIC DNA]</scope>
    <source>
        <strain evidence="11 12">DSM 10065</strain>
    </source>
</reference>
<evidence type="ECO:0000313" key="12">
    <source>
        <dbReference type="Proteomes" id="UP000246145"/>
    </source>
</evidence>
<feature type="compositionally biased region" description="Basic and acidic residues" evidence="5">
    <location>
        <begin position="68"/>
        <end position="77"/>
    </location>
</feature>
<dbReference type="EMBL" id="QEKO01000011">
    <property type="protein sequence ID" value="PVY60238.1"/>
    <property type="molecule type" value="Genomic_DNA"/>
</dbReference>
<dbReference type="Pfam" id="PF25973">
    <property type="entry name" value="BSH_CzcB"/>
    <property type="match status" value="1"/>
</dbReference>
<feature type="domain" description="CzcB-like barrel-sandwich hybrid" evidence="9">
    <location>
        <begin position="120"/>
        <end position="264"/>
    </location>
</feature>
<dbReference type="Gene3D" id="2.40.30.170">
    <property type="match status" value="1"/>
</dbReference>
<dbReference type="Gene3D" id="2.40.420.20">
    <property type="match status" value="1"/>
</dbReference>
<feature type="compositionally biased region" description="Polar residues" evidence="5">
    <location>
        <begin position="54"/>
        <end position="63"/>
    </location>
</feature>
<comment type="similarity">
    <text evidence="1">Belongs to the membrane fusion protein (MFP) (TC 8.A.1) family.</text>
</comment>
<evidence type="ECO:0000256" key="3">
    <source>
        <dbReference type="ARBA" id="ARBA00023285"/>
    </source>
</evidence>
<dbReference type="FunFam" id="2.40.420.20:FF:000006">
    <property type="entry name" value="RND family efflux transporter MFP subunit"/>
    <property type="match status" value="1"/>
</dbReference>
<name>A0A2U1CH39_9BURK</name>
<feature type="compositionally biased region" description="Basic and acidic residues" evidence="5">
    <location>
        <begin position="39"/>
        <end position="52"/>
    </location>
</feature>
<dbReference type="PANTHER" id="PTHR30097">
    <property type="entry name" value="CATION EFFLUX SYSTEM PROTEIN CUSB"/>
    <property type="match status" value="1"/>
</dbReference>
<dbReference type="PANTHER" id="PTHR30097:SF4">
    <property type="entry name" value="SLR6042 PROTEIN"/>
    <property type="match status" value="1"/>
</dbReference>
<evidence type="ECO:0000259" key="8">
    <source>
        <dbReference type="Pfam" id="PF25954"/>
    </source>
</evidence>
<evidence type="ECO:0000259" key="7">
    <source>
        <dbReference type="Pfam" id="PF25893"/>
    </source>
</evidence>
<feature type="domain" description="CusB-like beta-barrel" evidence="8">
    <location>
        <begin position="267"/>
        <end position="342"/>
    </location>
</feature>
<protein>
    <submittedName>
        <fullName evidence="11">Cobalt-zinc-cadmium efflux system membrane fusion protein</fullName>
    </submittedName>
</protein>
<dbReference type="SUPFAM" id="SSF111369">
    <property type="entry name" value="HlyD-like secretion proteins"/>
    <property type="match status" value="1"/>
</dbReference>
<dbReference type="GO" id="GO:0030288">
    <property type="term" value="C:outer membrane-bounded periplasmic space"/>
    <property type="evidence" value="ECO:0007669"/>
    <property type="project" value="TreeGrafter"/>
</dbReference>
<feature type="coiled-coil region" evidence="4">
    <location>
        <begin position="195"/>
        <end position="222"/>
    </location>
</feature>
<keyword evidence="6" id="KW-0472">Membrane</keyword>
<keyword evidence="3" id="KW-0170">Cobalt</keyword>
<dbReference type="Pfam" id="PF25893">
    <property type="entry name" value="HH_CzcB"/>
    <property type="match status" value="1"/>
</dbReference>
<dbReference type="Gene3D" id="1.10.287.470">
    <property type="entry name" value="Helix hairpin bin"/>
    <property type="match status" value="1"/>
</dbReference>
<dbReference type="Pfam" id="PF25954">
    <property type="entry name" value="Beta-barrel_RND_2"/>
    <property type="match status" value="1"/>
</dbReference>
<evidence type="ECO:0000256" key="4">
    <source>
        <dbReference type="SAM" id="Coils"/>
    </source>
</evidence>
<keyword evidence="12" id="KW-1185">Reference proteome</keyword>
<sequence length="421" mass="44318">MNTPNQTGSRRRPTQAALVAVIVLVGALLGTLIMTGSRAGHEESGHDGHEHAPASQQEASSPETDAGNDEHGGHGASHEREIAFSQAQIDAAGITLATAGPARIGVFVQLPGEIAFNANRTAQLVPRLAGIVREVPAELGQEVKQGDVLAVLASPELSERRSALRAAQRRLALANTTYSRERQLWQEKISAEQDYLLARQQLQEAQIAAADALEQLQALGADAGETGRFSRLEVKAPFDGTIVEKNIALGETVAADTPIFKISDLSTVWADVMVPAHALGAVRVGGKAIVGATAFASRGEGTIFHVGSLLGRQNRAASARVSLSNPQGSWRPGLFVTVQLPSSEEEVPVAVKPQAVHTLDEETVVFVRHGDEFVAQPITVGRKDAAAVEVLSGLKAGAQYAVDNSFVIKSELGKGSASHSH</sequence>
<proteinExistence type="inferred from homology"/>
<accession>A0A2U1CH39</accession>